<evidence type="ECO:0000313" key="2">
    <source>
        <dbReference type="Proteomes" id="UP000663874"/>
    </source>
</evidence>
<proteinExistence type="predicted"/>
<protein>
    <submittedName>
        <fullName evidence="1">Uncharacterized protein</fullName>
    </submittedName>
</protein>
<dbReference type="EMBL" id="CAJOBE010052346">
    <property type="protein sequence ID" value="CAF4361227.1"/>
    <property type="molecule type" value="Genomic_DNA"/>
</dbReference>
<evidence type="ECO:0000313" key="1">
    <source>
        <dbReference type="EMBL" id="CAF4361227.1"/>
    </source>
</evidence>
<feature type="non-terminal residue" evidence="1">
    <location>
        <position position="1"/>
    </location>
</feature>
<gene>
    <name evidence="1" type="ORF">FNK824_LOCUS42677</name>
</gene>
<name>A0A820LQH8_9BILA</name>
<comment type="caution">
    <text evidence="1">The sequence shown here is derived from an EMBL/GenBank/DDBJ whole genome shotgun (WGS) entry which is preliminary data.</text>
</comment>
<reference evidence="1" key="1">
    <citation type="submission" date="2021-02" db="EMBL/GenBank/DDBJ databases">
        <authorList>
            <person name="Nowell W R."/>
        </authorList>
    </citation>
    <scope>NUCLEOTIDE SEQUENCE</scope>
</reference>
<dbReference type="AlphaFoldDB" id="A0A820LQH8"/>
<dbReference type="Proteomes" id="UP000663874">
    <property type="component" value="Unassembled WGS sequence"/>
</dbReference>
<sequence>MTARRVVSVEPQKLDIIQLIEQLNNSDIEQIIDYTKKWITKRDEFSNRKEEKDS</sequence>
<accession>A0A820LQH8</accession>
<organism evidence="1 2">
    <name type="scientific">Rotaria sordida</name>
    <dbReference type="NCBI Taxonomy" id="392033"/>
    <lineage>
        <taxon>Eukaryota</taxon>
        <taxon>Metazoa</taxon>
        <taxon>Spiralia</taxon>
        <taxon>Gnathifera</taxon>
        <taxon>Rotifera</taxon>
        <taxon>Eurotatoria</taxon>
        <taxon>Bdelloidea</taxon>
        <taxon>Philodinida</taxon>
        <taxon>Philodinidae</taxon>
        <taxon>Rotaria</taxon>
    </lineage>
</organism>